<evidence type="ECO:0000256" key="1">
    <source>
        <dbReference type="SAM" id="Phobius"/>
    </source>
</evidence>
<evidence type="ECO:0000313" key="2">
    <source>
        <dbReference type="EMBL" id="KAK8077603.1"/>
    </source>
</evidence>
<keyword evidence="1" id="KW-0472">Membrane</keyword>
<reference evidence="2 3" key="1">
    <citation type="submission" date="2023-01" db="EMBL/GenBank/DDBJ databases">
        <title>Analysis of 21 Apiospora genomes using comparative genomics revels a genus with tremendous synthesis potential of carbohydrate active enzymes and secondary metabolites.</title>
        <authorList>
            <person name="Sorensen T."/>
        </authorList>
    </citation>
    <scope>NUCLEOTIDE SEQUENCE [LARGE SCALE GENOMIC DNA]</scope>
    <source>
        <strain evidence="2 3">CBS 83171</strain>
    </source>
</reference>
<evidence type="ECO:0000313" key="3">
    <source>
        <dbReference type="Proteomes" id="UP001446871"/>
    </source>
</evidence>
<comment type="caution">
    <text evidence="2">The sequence shown here is derived from an EMBL/GenBank/DDBJ whole genome shotgun (WGS) entry which is preliminary data.</text>
</comment>
<sequence length="124" mass="14409">MSDININLQQRYRFAKKRKLDDDKELSFKDSGLADKNSAVVYQSYDLVLKQGEILDRYGDLILRSSPHLNTDMKNHEIIERHLVVLFGLTRAFKIGVFITVLLDIAKKQNRLESQISSLKEEQK</sequence>
<dbReference type="Proteomes" id="UP001446871">
    <property type="component" value="Unassembled WGS sequence"/>
</dbReference>
<feature type="transmembrane region" description="Helical" evidence="1">
    <location>
        <begin position="83"/>
        <end position="103"/>
    </location>
</feature>
<protein>
    <submittedName>
        <fullName evidence="2">Uncharacterized protein</fullName>
    </submittedName>
</protein>
<keyword evidence="3" id="KW-1185">Reference proteome</keyword>
<dbReference type="EMBL" id="JAQQWM010000002">
    <property type="protein sequence ID" value="KAK8077603.1"/>
    <property type="molecule type" value="Genomic_DNA"/>
</dbReference>
<organism evidence="2 3">
    <name type="scientific">Apiospora saccharicola</name>
    <dbReference type="NCBI Taxonomy" id="335842"/>
    <lineage>
        <taxon>Eukaryota</taxon>
        <taxon>Fungi</taxon>
        <taxon>Dikarya</taxon>
        <taxon>Ascomycota</taxon>
        <taxon>Pezizomycotina</taxon>
        <taxon>Sordariomycetes</taxon>
        <taxon>Xylariomycetidae</taxon>
        <taxon>Amphisphaeriales</taxon>
        <taxon>Apiosporaceae</taxon>
        <taxon>Apiospora</taxon>
    </lineage>
</organism>
<gene>
    <name evidence="2" type="ORF">PG996_003773</name>
</gene>
<keyword evidence="1" id="KW-0812">Transmembrane</keyword>
<proteinExistence type="predicted"/>
<keyword evidence="1" id="KW-1133">Transmembrane helix</keyword>
<name>A0ABR1W2B6_9PEZI</name>
<accession>A0ABR1W2B6</accession>